<dbReference type="GO" id="GO:0005829">
    <property type="term" value="C:cytosol"/>
    <property type="evidence" value="ECO:0007669"/>
    <property type="project" value="TreeGrafter"/>
</dbReference>
<dbReference type="SFLD" id="SFLDS00003">
    <property type="entry name" value="Haloacid_Dehalogenase"/>
    <property type="match status" value="1"/>
</dbReference>
<dbReference type="AlphaFoldDB" id="G4T338"/>
<dbReference type="GO" id="GO:0006281">
    <property type="term" value="P:DNA repair"/>
    <property type="evidence" value="ECO:0007669"/>
    <property type="project" value="TreeGrafter"/>
</dbReference>
<dbReference type="RefSeq" id="WP_014149542.1">
    <property type="nucleotide sequence ID" value="NC_016112.1"/>
</dbReference>
<dbReference type="KEGG" id="mah:MEALZ_3115"/>
<dbReference type="InterPro" id="IPR041492">
    <property type="entry name" value="HAD_2"/>
</dbReference>
<dbReference type="PANTHER" id="PTHR43434:SF24">
    <property type="entry name" value="HYDROLASE-RELATED"/>
    <property type="match status" value="1"/>
</dbReference>
<dbReference type="SFLD" id="SFLDG01129">
    <property type="entry name" value="C1.5:_HAD__Beta-PGM__Phosphata"/>
    <property type="match status" value="1"/>
</dbReference>
<dbReference type="InterPro" id="IPR036412">
    <property type="entry name" value="HAD-like_sf"/>
</dbReference>
<organism evidence="1 2">
    <name type="scientific">Methylotuvimicrobium alcaliphilum (strain DSM 19304 / NCIMB 14124 / VKM B-2133 / 20Z)</name>
    <name type="common">Methylomicrobium alcaliphilum</name>
    <dbReference type="NCBI Taxonomy" id="1091494"/>
    <lineage>
        <taxon>Bacteria</taxon>
        <taxon>Pseudomonadati</taxon>
        <taxon>Pseudomonadota</taxon>
        <taxon>Gammaproteobacteria</taxon>
        <taxon>Methylococcales</taxon>
        <taxon>Methylococcaceae</taxon>
        <taxon>Methylotuvimicrobium</taxon>
    </lineage>
</organism>
<dbReference type="STRING" id="1091494.MEALZ_3115"/>
<dbReference type="Proteomes" id="UP000008315">
    <property type="component" value="Chromosome"/>
</dbReference>
<dbReference type="SUPFAM" id="SSF56784">
    <property type="entry name" value="HAD-like"/>
    <property type="match status" value="1"/>
</dbReference>
<evidence type="ECO:0000313" key="2">
    <source>
        <dbReference type="Proteomes" id="UP000008315"/>
    </source>
</evidence>
<gene>
    <name evidence="1" type="ordered locus">MEALZ_3115</name>
</gene>
<dbReference type="PANTHER" id="PTHR43434">
    <property type="entry name" value="PHOSPHOGLYCOLATE PHOSPHATASE"/>
    <property type="match status" value="1"/>
</dbReference>
<dbReference type="GO" id="GO:0008967">
    <property type="term" value="F:phosphoglycolate phosphatase activity"/>
    <property type="evidence" value="ECO:0007669"/>
    <property type="project" value="UniProtKB-EC"/>
</dbReference>
<proteinExistence type="predicted"/>
<dbReference type="EMBL" id="FO082060">
    <property type="protein sequence ID" value="CCE24780.1"/>
    <property type="molecule type" value="Genomic_DNA"/>
</dbReference>
<dbReference type="Gene3D" id="1.10.150.240">
    <property type="entry name" value="Putative phosphatase, domain 2"/>
    <property type="match status" value="1"/>
</dbReference>
<dbReference type="InterPro" id="IPR050155">
    <property type="entry name" value="HAD-like_hydrolase_sf"/>
</dbReference>
<dbReference type="EC" id="3.1.3.18" evidence="1"/>
<dbReference type="InterPro" id="IPR023214">
    <property type="entry name" value="HAD_sf"/>
</dbReference>
<keyword evidence="1" id="KW-0378">Hydrolase</keyword>
<accession>G4T338</accession>
<name>G4T338_META2</name>
<keyword evidence="2" id="KW-1185">Reference proteome</keyword>
<dbReference type="PATRIC" id="fig|271065.3.peg.3211"/>
<reference evidence="2" key="1">
    <citation type="journal article" date="2012" name="J. Bacteriol.">
        <title>Genome sequence of the haloalkaliphilic methanotrophic bacterium Methylomicrobium alcaliphilum 20Z.</title>
        <authorList>
            <person name="Vuilleumier S."/>
            <person name="Khmelenina V.N."/>
            <person name="Bringel F."/>
            <person name="Reshetnikov A.S."/>
            <person name="Lajus A."/>
            <person name="Mangenot S."/>
            <person name="Rouy Z."/>
            <person name="Op den Camp H.J."/>
            <person name="Jetten M.S."/>
            <person name="Dispirito A.A."/>
            <person name="Dunfield P."/>
            <person name="Klotz M.G."/>
            <person name="Semrau J.D."/>
            <person name="Stein L.Y."/>
            <person name="Barbe V."/>
            <person name="Medigue C."/>
            <person name="Trotsenko Y.A."/>
            <person name="Kalyuzhnaya M.G."/>
        </authorList>
    </citation>
    <scope>NUCLEOTIDE SEQUENCE [LARGE SCALE GENOMIC DNA]</scope>
    <source>
        <strain evidence="2">DSM 19304 / NCIMB 14124 / VKM B-2133 / 20Z</strain>
    </source>
</reference>
<dbReference type="Gene3D" id="3.40.50.1000">
    <property type="entry name" value="HAD superfamily/HAD-like"/>
    <property type="match status" value="1"/>
</dbReference>
<evidence type="ECO:0000313" key="1">
    <source>
        <dbReference type="EMBL" id="CCE24780.1"/>
    </source>
</evidence>
<sequence length="217" mass="24240">MFVPKRFDLIIFDWDGTLVNTIDWIVHCLQDAAVRCRFEVPEDQAAKDVIGLSIDNAVRQLFPEADKDSRNTFIEHYGKAFFAKQLSRADLFKGVFDMLNVLRASGYRLAVATGKGRKGLQKALMQTGTEHLFDITRCADETASKPAPVMLQEIIDRLEIPAERALMVGDSIHDLQMARNAGIVSAAVACGAHSPELLRQYDPLFNLAQTSQLLEFI</sequence>
<protein>
    <submittedName>
        <fullName evidence="1">Phosphoglycolate phosphatase</fullName>
        <ecNumber evidence="1">3.1.3.18</ecNumber>
    </submittedName>
</protein>
<dbReference type="HOGENOM" id="CLU_045011_19_2_6"/>
<dbReference type="NCBIfam" id="TIGR01549">
    <property type="entry name" value="HAD-SF-IA-v1"/>
    <property type="match status" value="1"/>
</dbReference>
<dbReference type="InterPro" id="IPR006439">
    <property type="entry name" value="HAD-SF_hydro_IA"/>
</dbReference>
<dbReference type="Pfam" id="PF13419">
    <property type="entry name" value="HAD_2"/>
    <property type="match status" value="1"/>
</dbReference>
<dbReference type="InterPro" id="IPR023198">
    <property type="entry name" value="PGP-like_dom2"/>
</dbReference>